<comment type="caution">
    <text evidence="2">The sequence shown here is derived from an EMBL/GenBank/DDBJ whole genome shotgun (WGS) entry which is preliminary data.</text>
</comment>
<keyword evidence="1" id="KW-1133">Transmembrane helix</keyword>
<evidence type="ECO:0000313" key="2">
    <source>
        <dbReference type="EMBL" id="NJP33538.1"/>
    </source>
</evidence>
<feature type="transmembrane region" description="Helical" evidence="1">
    <location>
        <begin position="188"/>
        <end position="214"/>
    </location>
</feature>
<dbReference type="EMBL" id="JAATEO010000016">
    <property type="protein sequence ID" value="NJP33538.1"/>
    <property type="molecule type" value="Genomic_DNA"/>
</dbReference>
<evidence type="ECO:0008006" key="4">
    <source>
        <dbReference type="Google" id="ProtNLM"/>
    </source>
</evidence>
<accession>A0ABX0Z7U4</accession>
<reference evidence="2 3" key="1">
    <citation type="submission" date="2020-03" db="EMBL/GenBank/DDBJ databases">
        <title>WGS of actinomycetes isolated from Thailand.</title>
        <authorList>
            <person name="Thawai C."/>
        </authorList>
    </citation>
    <scope>NUCLEOTIDE SEQUENCE [LARGE SCALE GENOMIC DNA]</scope>
    <source>
        <strain evidence="2 3">HSS6-12</strain>
    </source>
</reference>
<feature type="transmembrane region" description="Helical" evidence="1">
    <location>
        <begin position="226"/>
        <end position="243"/>
    </location>
</feature>
<proteinExistence type="predicted"/>
<keyword evidence="1" id="KW-0472">Membrane</keyword>
<evidence type="ECO:0000256" key="1">
    <source>
        <dbReference type="SAM" id="Phobius"/>
    </source>
</evidence>
<dbReference type="RefSeq" id="WP_168001907.1">
    <property type="nucleotide sequence ID" value="NZ_JAATEO010000016.1"/>
</dbReference>
<feature type="transmembrane region" description="Helical" evidence="1">
    <location>
        <begin position="297"/>
        <end position="318"/>
    </location>
</feature>
<organism evidence="2 3">
    <name type="scientific">Micromonospora thermarum</name>
    <dbReference type="NCBI Taxonomy" id="2720024"/>
    <lineage>
        <taxon>Bacteria</taxon>
        <taxon>Bacillati</taxon>
        <taxon>Actinomycetota</taxon>
        <taxon>Actinomycetes</taxon>
        <taxon>Micromonosporales</taxon>
        <taxon>Micromonosporaceae</taxon>
        <taxon>Micromonospora</taxon>
    </lineage>
</organism>
<dbReference type="Proteomes" id="UP000783871">
    <property type="component" value="Unassembled WGS sequence"/>
</dbReference>
<feature type="transmembrane region" description="Helical" evidence="1">
    <location>
        <begin position="27"/>
        <end position="45"/>
    </location>
</feature>
<feature type="transmembrane region" description="Helical" evidence="1">
    <location>
        <begin position="370"/>
        <end position="389"/>
    </location>
</feature>
<feature type="transmembrane region" description="Helical" evidence="1">
    <location>
        <begin position="410"/>
        <end position="432"/>
    </location>
</feature>
<gene>
    <name evidence="2" type="ORF">HCJ94_16490</name>
</gene>
<name>A0ABX0Z7U4_9ACTN</name>
<feature type="transmembrane region" description="Helical" evidence="1">
    <location>
        <begin position="129"/>
        <end position="147"/>
    </location>
</feature>
<protein>
    <recommendedName>
        <fullName evidence="4">4-amino-4-deoxy-L-arabinose transferase-like glycosyltransferase</fullName>
    </recommendedName>
</protein>
<keyword evidence="1" id="KW-0812">Transmembrane</keyword>
<sequence>MTTGVREEHRAALRALPRARWSRLPDALALVAVLAGVAYRLGLLLHDTPPTNSDEATMGLAALHIAQGREFPVWFYGQAYMGTLEAYLAAPLFALAGPSTLALRLPTLALYAVFVLLAWRLAVRLTGDRWYGLLVAALLAFGSDRVVKNQLIAGGGYPEMNAAGVALVLLAYDLAAGRPGRRLPRWAVWGFLAGLLVWVDPLVLPYVATAGAVLVAFRWRELRGRAGALLGLGALVGAAPLLVDSLVSGRSPLAAVLAAGGAGQPAGWAERLHGALVLGPALGIGFCSPGRCAGWQLWWSAVLPLLLLAAAVAAWHRLRAPAEPGAPGGRSDEAARPVGAALALALVGGAVLTLAVYVGSSASGRTPVESSRYLSCLLISVPVLLWPVWDAARRRSGRAGTARRAAAVGVLAATLGTAAVATGGAVAAAPAYRAAEARHADLVRALRALDVRHVYGGYWTCNRLTFATREDVLCAVVDDDLSPGHDRYRPYRRAVDAAPGAAWVAPEGSPLAARLDAEPDRFTRHTVPGWHVYLPHR</sequence>
<evidence type="ECO:0000313" key="3">
    <source>
        <dbReference type="Proteomes" id="UP000783871"/>
    </source>
</evidence>
<keyword evidence="3" id="KW-1185">Reference proteome</keyword>
<feature type="transmembrane region" description="Helical" evidence="1">
    <location>
        <begin position="101"/>
        <end position="123"/>
    </location>
</feature>
<feature type="transmembrane region" description="Helical" evidence="1">
    <location>
        <begin position="338"/>
        <end position="358"/>
    </location>
</feature>